<proteinExistence type="predicted"/>
<protein>
    <submittedName>
        <fullName evidence="2">Uncharacterized protein</fullName>
    </submittedName>
</protein>
<dbReference type="Proteomes" id="UP000887565">
    <property type="component" value="Unplaced"/>
</dbReference>
<dbReference type="AlphaFoldDB" id="A0A915LB73"/>
<accession>A0A915LB73</accession>
<organism evidence="1 2">
    <name type="scientific">Romanomermis culicivorax</name>
    <name type="common">Nematode worm</name>
    <dbReference type="NCBI Taxonomy" id="13658"/>
    <lineage>
        <taxon>Eukaryota</taxon>
        <taxon>Metazoa</taxon>
        <taxon>Ecdysozoa</taxon>
        <taxon>Nematoda</taxon>
        <taxon>Enoplea</taxon>
        <taxon>Dorylaimia</taxon>
        <taxon>Mermithida</taxon>
        <taxon>Mermithoidea</taxon>
        <taxon>Mermithidae</taxon>
        <taxon>Romanomermis</taxon>
    </lineage>
</organism>
<reference evidence="2" key="1">
    <citation type="submission" date="2022-11" db="UniProtKB">
        <authorList>
            <consortium name="WormBaseParasite"/>
        </authorList>
    </citation>
    <scope>IDENTIFICATION</scope>
</reference>
<name>A0A915LB73_ROMCU</name>
<evidence type="ECO:0000313" key="1">
    <source>
        <dbReference type="Proteomes" id="UP000887565"/>
    </source>
</evidence>
<dbReference type="WBParaSite" id="nRc.2.0.1.t47006-RA">
    <property type="protein sequence ID" value="nRc.2.0.1.t47006-RA"/>
    <property type="gene ID" value="nRc.2.0.1.g47006"/>
</dbReference>
<keyword evidence="1" id="KW-1185">Reference proteome</keyword>
<sequence>MTHAQSPNKPITFRSTIQHITCPTTYWLNNDINKCRNNVIETKSCDISKSLFSMNLGDEFVSKA</sequence>
<evidence type="ECO:0000313" key="2">
    <source>
        <dbReference type="WBParaSite" id="nRc.2.0.1.t47006-RA"/>
    </source>
</evidence>